<evidence type="ECO:0000256" key="1">
    <source>
        <dbReference type="ARBA" id="ARBA00000085"/>
    </source>
</evidence>
<reference evidence="14 15" key="1">
    <citation type="submission" date="2018-05" db="EMBL/GenBank/DDBJ databases">
        <title>Flavobacterium sp. strain IMCC34758, incomplete genome.</title>
        <authorList>
            <person name="Joung Y."/>
        </authorList>
    </citation>
    <scope>NUCLEOTIDE SEQUENCE [LARGE SCALE GENOMIC DNA]</scope>
    <source>
        <strain evidence="14 15">IMCC34758</strain>
    </source>
</reference>
<comment type="caution">
    <text evidence="14">The sequence shown here is derived from an EMBL/GenBank/DDBJ whole genome shotgun (WGS) entry which is preliminary data.</text>
</comment>
<feature type="chain" id="PRO_5016155845" description="histidine kinase" evidence="12">
    <location>
        <begin position="19"/>
        <end position="637"/>
    </location>
</feature>
<accession>A0A2V4C734</accession>
<feature type="repeat" description="TPR" evidence="9">
    <location>
        <begin position="81"/>
        <end position="114"/>
    </location>
</feature>
<protein>
    <recommendedName>
        <fullName evidence="2">histidine kinase</fullName>
        <ecNumber evidence="2">2.7.13.3</ecNumber>
    </recommendedName>
</protein>
<dbReference type="InterPro" id="IPR005467">
    <property type="entry name" value="His_kinase_dom"/>
</dbReference>
<dbReference type="Gene3D" id="1.20.5.1930">
    <property type="match status" value="1"/>
</dbReference>
<dbReference type="Proteomes" id="UP000247681">
    <property type="component" value="Unassembled WGS sequence"/>
</dbReference>
<dbReference type="EC" id="2.7.13.3" evidence="2"/>
<dbReference type="PROSITE" id="PS50005">
    <property type="entry name" value="TPR"/>
    <property type="match status" value="1"/>
</dbReference>
<dbReference type="InterPro" id="IPR050482">
    <property type="entry name" value="Sensor_HK_TwoCompSys"/>
</dbReference>
<keyword evidence="15" id="KW-1185">Reference proteome</keyword>
<dbReference type="SMART" id="SM00387">
    <property type="entry name" value="HATPase_c"/>
    <property type="match status" value="1"/>
</dbReference>
<dbReference type="InterPro" id="IPR036890">
    <property type="entry name" value="HATPase_C_sf"/>
</dbReference>
<keyword evidence="11" id="KW-0472">Membrane</keyword>
<keyword evidence="6" id="KW-0418">Kinase</keyword>
<dbReference type="OrthoDB" id="9778366at2"/>
<evidence type="ECO:0000256" key="3">
    <source>
        <dbReference type="ARBA" id="ARBA00022553"/>
    </source>
</evidence>
<dbReference type="InterPro" id="IPR003594">
    <property type="entry name" value="HATPase_dom"/>
</dbReference>
<keyword evidence="4" id="KW-0808">Transferase</keyword>
<evidence type="ECO:0000256" key="12">
    <source>
        <dbReference type="SAM" id="SignalP"/>
    </source>
</evidence>
<dbReference type="InterPro" id="IPR011990">
    <property type="entry name" value="TPR-like_helical_dom_sf"/>
</dbReference>
<dbReference type="AlphaFoldDB" id="A0A2V4C734"/>
<evidence type="ECO:0000256" key="4">
    <source>
        <dbReference type="ARBA" id="ARBA00022679"/>
    </source>
</evidence>
<dbReference type="SMART" id="SM00028">
    <property type="entry name" value="TPR"/>
    <property type="match status" value="6"/>
</dbReference>
<dbReference type="GO" id="GO:0000155">
    <property type="term" value="F:phosphorelay sensor kinase activity"/>
    <property type="evidence" value="ECO:0007669"/>
    <property type="project" value="InterPro"/>
</dbReference>
<keyword evidence="11" id="KW-0812">Transmembrane</keyword>
<keyword evidence="7" id="KW-0067">ATP-binding</keyword>
<dbReference type="SUPFAM" id="SSF55874">
    <property type="entry name" value="ATPase domain of HSP90 chaperone/DNA topoisomerase II/histidine kinase"/>
    <property type="match status" value="1"/>
</dbReference>
<dbReference type="CDD" id="cd16917">
    <property type="entry name" value="HATPase_UhpB-NarQ-NarX-like"/>
    <property type="match status" value="1"/>
</dbReference>
<evidence type="ECO:0000313" key="14">
    <source>
        <dbReference type="EMBL" id="PXY47129.1"/>
    </source>
</evidence>
<evidence type="ECO:0000256" key="9">
    <source>
        <dbReference type="PROSITE-ProRule" id="PRU00339"/>
    </source>
</evidence>
<evidence type="ECO:0000259" key="13">
    <source>
        <dbReference type="PROSITE" id="PS50109"/>
    </source>
</evidence>
<keyword evidence="9" id="KW-0802">TPR repeat</keyword>
<dbReference type="Gene3D" id="3.30.565.10">
    <property type="entry name" value="Histidine kinase-like ATPase, C-terminal domain"/>
    <property type="match status" value="1"/>
</dbReference>
<evidence type="ECO:0000256" key="8">
    <source>
        <dbReference type="ARBA" id="ARBA00023012"/>
    </source>
</evidence>
<keyword evidence="3" id="KW-0597">Phosphoprotein</keyword>
<keyword evidence="5" id="KW-0547">Nucleotide-binding</keyword>
<evidence type="ECO:0000256" key="5">
    <source>
        <dbReference type="ARBA" id="ARBA00022741"/>
    </source>
</evidence>
<dbReference type="RefSeq" id="WP_110346130.1">
    <property type="nucleotide sequence ID" value="NZ_QJHL01000001.1"/>
</dbReference>
<dbReference type="GO" id="GO:0005524">
    <property type="term" value="F:ATP binding"/>
    <property type="evidence" value="ECO:0007669"/>
    <property type="project" value="UniProtKB-KW"/>
</dbReference>
<dbReference type="GO" id="GO:0016020">
    <property type="term" value="C:membrane"/>
    <property type="evidence" value="ECO:0007669"/>
    <property type="project" value="InterPro"/>
</dbReference>
<organism evidence="14 15">
    <name type="scientific">Flavobacterium hydrophilum</name>
    <dbReference type="NCBI Taxonomy" id="2211445"/>
    <lineage>
        <taxon>Bacteria</taxon>
        <taxon>Pseudomonadati</taxon>
        <taxon>Bacteroidota</taxon>
        <taxon>Flavobacteriia</taxon>
        <taxon>Flavobacteriales</taxon>
        <taxon>Flavobacteriaceae</taxon>
        <taxon>Flavobacterium</taxon>
    </lineage>
</organism>
<dbReference type="Pfam" id="PF07730">
    <property type="entry name" value="HisKA_3"/>
    <property type="match status" value="1"/>
</dbReference>
<dbReference type="InterPro" id="IPR011712">
    <property type="entry name" value="Sig_transdc_His_kin_sub3_dim/P"/>
</dbReference>
<feature type="domain" description="Histidine kinase" evidence="13">
    <location>
        <begin position="449"/>
        <end position="637"/>
    </location>
</feature>
<dbReference type="SUPFAM" id="SSF81901">
    <property type="entry name" value="HCP-like"/>
    <property type="match status" value="1"/>
</dbReference>
<dbReference type="EMBL" id="QJHL01000001">
    <property type="protein sequence ID" value="PXY47129.1"/>
    <property type="molecule type" value="Genomic_DNA"/>
</dbReference>
<evidence type="ECO:0000256" key="10">
    <source>
        <dbReference type="SAM" id="Coils"/>
    </source>
</evidence>
<comment type="catalytic activity">
    <reaction evidence="1">
        <text>ATP + protein L-histidine = ADP + protein N-phospho-L-histidine.</text>
        <dbReference type="EC" id="2.7.13.3"/>
    </reaction>
</comment>
<feature type="transmembrane region" description="Helical" evidence="11">
    <location>
        <begin position="390"/>
        <end position="410"/>
    </location>
</feature>
<keyword evidence="8" id="KW-0902">Two-component regulatory system</keyword>
<gene>
    <name evidence="14" type="ORF">DMB68_08275</name>
</gene>
<keyword evidence="10" id="KW-0175">Coiled coil</keyword>
<evidence type="ECO:0000256" key="7">
    <source>
        <dbReference type="ARBA" id="ARBA00022840"/>
    </source>
</evidence>
<dbReference type="PROSITE" id="PS50109">
    <property type="entry name" value="HIS_KIN"/>
    <property type="match status" value="1"/>
</dbReference>
<sequence>MKQAIFCFFLLLSVNLYSQDVQNVIKDLKSDLKAKPDLQKKAAIYSDLTWYYTDISIDSSIFYGKKALESARILKDEKLLSQVYSDLGAAYFRNGDFKKSKSNYLKGYSIRKKNKDFEGVAKININLASVLTSNQNYKEAVKSYLEAINYFEGRNDTIANITKSNLAIVFHEMKNNNKALLYQKEALYFLEKNNLQYNLADAYLTLGSIYSDLNDNKKAEFYFNKSLKAGFLIKDNLAIVNAYENLASIKLDENKPKEAIIIYEKSEKYLNSLNTDIDIAVYEINISRAYLQMKDYKKAKNILNKNISFFKNQNNKTYLLDIYKRLTESYLYLNSPDSAASYLKSYNELKDVLSKEQINKQTTETETKYQTAKKEKLLLQKEAEAKKKNIILIIVSLLTLFIAMIGFLIYRQQKLKQKQQEQEFELKTAISQIENQNKLQEQRLNISRDLHDNIGSQLTFIISSVDNVKYAFDIDNKKLDDKLTNISSFAKETIVELRDTIWAMNSNEISFEDLESRIHNFIEKAKEAKDEIQFFFQIDSELKDTKLTSVEGMNLYRTIQEAVNNAIKYANASSISIAVKRIENQIQIAIEDNGIGFDETTIQKGNGLKNMQKRIEDIGGKFHLFSSHEGTKIVVSI</sequence>
<proteinExistence type="predicted"/>
<dbReference type="InterPro" id="IPR019734">
    <property type="entry name" value="TPR_rpt"/>
</dbReference>
<dbReference type="Pfam" id="PF13181">
    <property type="entry name" value="TPR_8"/>
    <property type="match status" value="5"/>
</dbReference>
<evidence type="ECO:0000313" key="15">
    <source>
        <dbReference type="Proteomes" id="UP000247681"/>
    </source>
</evidence>
<evidence type="ECO:0000256" key="11">
    <source>
        <dbReference type="SAM" id="Phobius"/>
    </source>
</evidence>
<evidence type="ECO:0000256" key="6">
    <source>
        <dbReference type="ARBA" id="ARBA00022777"/>
    </source>
</evidence>
<keyword evidence="12" id="KW-0732">Signal</keyword>
<dbReference type="Gene3D" id="1.25.40.10">
    <property type="entry name" value="Tetratricopeptide repeat domain"/>
    <property type="match status" value="3"/>
</dbReference>
<dbReference type="PANTHER" id="PTHR24421:SF10">
    <property type="entry name" value="NITRATE_NITRITE SENSOR PROTEIN NARQ"/>
    <property type="match status" value="1"/>
</dbReference>
<keyword evidence="11" id="KW-1133">Transmembrane helix</keyword>
<evidence type="ECO:0000256" key="2">
    <source>
        <dbReference type="ARBA" id="ARBA00012438"/>
    </source>
</evidence>
<name>A0A2V4C734_9FLAO</name>
<dbReference type="SUPFAM" id="SSF48452">
    <property type="entry name" value="TPR-like"/>
    <property type="match status" value="1"/>
</dbReference>
<dbReference type="GO" id="GO:0046983">
    <property type="term" value="F:protein dimerization activity"/>
    <property type="evidence" value="ECO:0007669"/>
    <property type="project" value="InterPro"/>
</dbReference>
<feature type="signal peptide" evidence="12">
    <location>
        <begin position="1"/>
        <end position="18"/>
    </location>
</feature>
<dbReference type="Pfam" id="PF02518">
    <property type="entry name" value="HATPase_c"/>
    <property type="match status" value="1"/>
</dbReference>
<feature type="coiled-coil region" evidence="10">
    <location>
        <begin position="346"/>
        <end position="389"/>
    </location>
</feature>
<dbReference type="PANTHER" id="PTHR24421">
    <property type="entry name" value="NITRATE/NITRITE SENSOR PROTEIN NARX-RELATED"/>
    <property type="match status" value="1"/>
</dbReference>